<evidence type="ECO:0000313" key="2">
    <source>
        <dbReference type="Proteomes" id="UP000261174"/>
    </source>
</evidence>
<dbReference type="Pfam" id="PF14109">
    <property type="entry name" value="GldH_lipo"/>
    <property type="match status" value="1"/>
</dbReference>
<keyword evidence="2" id="KW-1185">Reference proteome</keyword>
<evidence type="ECO:0000313" key="1">
    <source>
        <dbReference type="EMBL" id="RFM35507.1"/>
    </source>
</evidence>
<reference evidence="1 2" key="1">
    <citation type="submission" date="2018-08" db="EMBL/GenBank/DDBJ databases">
        <title>Chitinophaga sp. K20C18050901, a novel bacterium isolated from forest soil.</title>
        <authorList>
            <person name="Wang C."/>
        </authorList>
    </citation>
    <scope>NUCLEOTIDE SEQUENCE [LARGE SCALE GENOMIC DNA]</scope>
    <source>
        <strain evidence="1 2">K20C18050901</strain>
    </source>
</reference>
<dbReference type="RefSeq" id="WP_116852999.1">
    <property type="nucleotide sequence ID" value="NZ_QTJV01000002.1"/>
</dbReference>
<dbReference type="EMBL" id="QTJV01000002">
    <property type="protein sequence ID" value="RFM35507.1"/>
    <property type="molecule type" value="Genomic_DNA"/>
</dbReference>
<keyword evidence="1" id="KW-0449">Lipoprotein</keyword>
<dbReference type="PROSITE" id="PS51257">
    <property type="entry name" value="PROKAR_LIPOPROTEIN"/>
    <property type="match status" value="1"/>
</dbReference>
<gene>
    <name evidence="1" type="primary">gldH</name>
    <name evidence="1" type="ORF">DXN04_08980</name>
</gene>
<dbReference type="InterPro" id="IPR020018">
    <property type="entry name" value="Motility-assoc_lipoprot_GldH"/>
</dbReference>
<proteinExistence type="predicted"/>
<sequence length="176" mass="20146">MNKFFRMMAVGMLLVAASCEPMKMDTYEKNLEIPGHEWAYNYKPAFEVTLQPADTAYLYNIYVNIRHKDSYPYSNIYLLINTQFPGGQPISQRVELPLADVNGKWLGSGPNGVKVNKLDDIYEHRIPIQAKAILNKPGTYKFTFEQNMRQNPLPDIMNVGLRVEKAGLRTNEKATQ</sequence>
<accession>A0A3E1P5R4</accession>
<protein>
    <submittedName>
        <fullName evidence="1">Gliding motility lipoprotein GldH</fullName>
    </submittedName>
</protein>
<name>A0A3E1P5R4_9BACT</name>
<organism evidence="1 2">
    <name type="scientific">Chitinophaga silvisoli</name>
    <dbReference type="NCBI Taxonomy" id="2291814"/>
    <lineage>
        <taxon>Bacteria</taxon>
        <taxon>Pseudomonadati</taxon>
        <taxon>Bacteroidota</taxon>
        <taxon>Chitinophagia</taxon>
        <taxon>Chitinophagales</taxon>
        <taxon>Chitinophagaceae</taxon>
        <taxon>Chitinophaga</taxon>
    </lineage>
</organism>
<dbReference type="NCBIfam" id="TIGR03511">
    <property type="entry name" value="GldH_lipo"/>
    <property type="match status" value="1"/>
</dbReference>
<dbReference type="AlphaFoldDB" id="A0A3E1P5R4"/>
<comment type="caution">
    <text evidence="1">The sequence shown here is derived from an EMBL/GenBank/DDBJ whole genome shotgun (WGS) entry which is preliminary data.</text>
</comment>
<dbReference type="Proteomes" id="UP000261174">
    <property type="component" value="Unassembled WGS sequence"/>
</dbReference>
<dbReference type="OrthoDB" id="982482at2"/>